<dbReference type="EMBL" id="AP025516">
    <property type="protein sequence ID" value="BDD85969.1"/>
    <property type="molecule type" value="Genomic_DNA"/>
</dbReference>
<reference evidence="1 2" key="1">
    <citation type="submission" date="2022-01" db="EMBL/GenBank/DDBJ databases">
        <title>Desulfofustis limnae sp. nov., a novel mesophilic sulfate-reducing bacterium isolated from marsh soil.</title>
        <authorList>
            <person name="Watanabe M."/>
            <person name="Takahashi A."/>
            <person name="Kojima H."/>
            <person name="Fukui M."/>
        </authorList>
    </citation>
    <scope>NUCLEOTIDE SEQUENCE [LARGE SCALE GENOMIC DNA]</scope>
    <source>
        <strain evidence="1 2">PPLL</strain>
    </source>
</reference>
<accession>A0ABN6LZA1</accession>
<sequence>MAKQLNLFSQPSLNIGKNLKEQLAKSAKESRFSREELLDRMNDLAGRYGVRLMKGNGSSLTMATLEKWLNPEALDYVPGINSLVIFCAATGDLEPMREVLAPLGGMLIDENDVILLSWAKEYQRAKDARSRMRKLEMEL</sequence>
<protein>
    <submittedName>
        <fullName evidence="1">Uncharacterized protein</fullName>
    </submittedName>
</protein>
<evidence type="ECO:0000313" key="2">
    <source>
        <dbReference type="Proteomes" id="UP000830055"/>
    </source>
</evidence>
<keyword evidence="2" id="KW-1185">Reference proteome</keyword>
<dbReference type="Proteomes" id="UP000830055">
    <property type="component" value="Chromosome"/>
</dbReference>
<dbReference type="RefSeq" id="WP_284153083.1">
    <property type="nucleotide sequence ID" value="NZ_AP025516.1"/>
</dbReference>
<gene>
    <name evidence="1" type="ORF">DPPLL_03340</name>
</gene>
<name>A0ABN6LZA1_9BACT</name>
<evidence type="ECO:0000313" key="1">
    <source>
        <dbReference type="EMBL" id="BDD85969.1"/>
    </source>
</evidence>
<organism evidence="1 2">
    <name type="scientific">Desulfofustis limnaeus</name>
    <dbReference type="NCBI Taxonomy" id="2740163"/>
    <lineage>
        <taxon>Bacteria</taxon>
        <taxon>Pseudomonadati</taxon>
        <taxon>Thermodesulfobacteriota</taxon>
        <taxon>Desulfobulbia</taxon>
        <taxon>Desulfobulbales</taxon>
        <taxon>Desulfocapsaceae</taxon>
        <taxon>Desulfofustis</taxon>
    </lineage>
</organism>
<proteinExistence type="predicted"/>